<dbReference type="EMBL" id="BAABIB010000152">
    <property type="protein sequence ID" value="GAA4667516.1"/>
    <property type="molecule type" value="Genomic_DNA"/>
</dbReference>
<sequence length="293" mass="30853">MELRHLEYFLAVADTGGFTQAAKALHVVQSGVSATIKALERELGAELFTRTPQEVTLTAAGRTFLPRARETLDSARAAKDAVHGMRGAVQGTVTVGTLTSIDLVDLPELLAALRARHPGVTVRLRAAMAGSAGLAQHLREGRLDVAFLALPPADLDTRVLASAPLALYVPGSHPLARTGRATLAQLAEFPFVDTPPGFANRTIVDQAFAAAGVTREVTVEIANVATAARFIQAGLGIGFLGHSLVPEHSGLATVEVTDADLRWELSVATASTRRPSAATRAFLDLLAERHPSP</sequence>
<dbReference type="InterPro" id="IPR036390">
    <property type="entry name" value="WH_DNA-bd_sf"/>
</dbReference>
<name>A0ABP8VNP9_9PSEU</name>
<dbReference type="InterPro" id="IPR000847">
    <property type="entry name" value="LysR_HTH_N"/>
</dbReference>
<dbReference type="InterPro" id="IPR050950">
    <property type="entry name" value="HTH-type_LysR_regulators"/>
</dbReference>
<comment type="similarity">
    <text evidence="1">Belongs to the LysR transcriptional regulatory family.</text>
</comment>
<evidence type="ECO:0000256" key="4">
    <source>
        <dbReference type="ARBA" id="ARBA00023163"/>
    </source>
</evidence>
<dbReference type="InterPro" id="IPR036388">
    <property type="entry name" value="WH-like_DNA-bd_sf"/>
</dbReference>
<dbReference type="SUPFAM" id="SSF46785">
    <property type="entry name" value="Winged helix' DNA-binding domain"/>
    <property type="match status" value="1"/>
</dbReference>
<proteinExistence type="inferred from homology"/>
<organism evidence="6 7">
    <name type="scientific">Amycolatopsis dongchuanensis</name>
    <dbReference type="NCBI Taxonomy" id="1070866"/>
    <lineage>
        <taxon>Bacteria</taxon>
        <taxon>Bacillati</taxon>
        <taxon>Actinomycetota</taxon>
        <taxon>Actinomycetes</taxon>
        <taxon>Pseudonocardiales</taxon>
        <taxon>Pseudonocardiaceae</taxon>
        <taxon>Amycolatopsis</taxon>
    </lineage>
</organism>
<keyword evidence="4" id="KW-0804">Transcription</keyword>
<reference evidence="7" key="1">
    <citation type="journal article" date="2019" name="Int. J. Syst. Evol. Microbiol.">
        <title>The Global Catalogue of Microorganisms (GCM) 10K type strain sequencing project: providing services to taxonomists for standard genome sequencing and annotation.</title>
        <authorList>
            <consortium name="The Broad Institute Genomics Platform"/>
            <consortium name="The Broad Institute Genome Sequencing Center for Infectious Disease"/>
            <person name="Wu L."/>
            <person name="Ma J."/>
        </authorList>
    </citation>
    <scope>NUCLEOTIDE SEQUENCE [LARGE SCALE GENOMIC DNA]</scope>
    <source>
        <strain evidence="7">JCM 18054</strain>
    </source>
</reference>
<keyword evidence="3" id="KW-0238">DNA-binding</keyword>
<dbReference type="SUPFAM" id="SSF53850">
    <property type="entry name" value="Periplasmic binding protein-like II"/>
    <property type="match status" value="1"/>
</dbReference>
<feature type="domain" description="HTH lysR-type" evidence="5">
    <location>
        <begin position="1"/>
        <end position="58"/>
    </location>
</feature>
<dbReference type="Pfam" id="PF03466">
    <property type="entry name" value="LysR_substrate"/>
    <property type="match status" value="1"/>
</dbReference>
<dbReference type="Gene3D" id="3.40.190.290">
    <property type="match status" value="1"/>
</dbReference>
<protein>
    <submittedName>
        <fullName evidence="6">LysR family transcriptional regulator</fullName>
    </submittedName>
</protein>
<evidence type="ECO:0000259" key="5">
    <source>
        <dbReference type="PROSITE" id="PS50931"/>
    </source>
</evidence>
<dbReference type="Pfam" id="PF00126">
    <property type="entry name" value="HTH_1"/>
    <property type="match status" value="1"/>
</dbReference>
<dbReference type="InterPro" id="IPR005119">
    <property type="entry name" value="LysR_subst-bd"/>
</dbReference>
<dbReference type="PANTHER" id="PTHR30419:SF31">
    <property type="entry name" value="BLR3139 PROTEIN"/>
    <property type="match status" value="1"/>
</dbReference>
<dbReference type="PROSITE" id="PS50931">
    <property type="entry name" value="HTH_LYSR"/>
    <property type="match status" value="1"/>
</dbReference>
<comment type="caution">
    <text evidence="6">The sequence shown here is derived from an EMBL/GenBank/DDBJ whole genome shotgun (WGS) entry which is preliminary data.</text>
</comment>
<dbReference type="PANTHER" id="PTHR30419">
    <property type="entry name" value="HTH-TYPE TRANSCRIPTIONAL REGULATOR YBHD"/>
    <property type="match status" value="1"/>
</dbReference>
<evidence type="ECO:0000256" key="2">
    <source>
        <dbReference type="ARBA" id="ARBA00023015"/>
    </source>
</evidence>
<dbReference type="Proteomes" id="UP001500192">
    <property type="component" value="Unassembled WGS sequence"/>
</dbReference>
<keyword evidence="2" id="KW-0805">Transcription regulation</keyword>
<evidence type="ECO:0000313" key="7">
    <source>
        <dbReference type="Proteomes" id="UP001500192"/>
    </source>
</evidence>
<evidence type="ECO:0000313" key="6">
    <source>
        <dbReference type="EMBL" id="GAA4667516.1"/>
    </source>
</evidence>
<gene>
    <name evidence="6" type="ORF">GCM10023214_71930</name>
</gene>
<keyword evidence="7" id="KW-1185">Reference proteome</keyword>
<dbReference type="Gene3D" id="1.10.10.10">
    <property type="entry name" value="Winged helix-like DNA-binding domain superfamily/Winged helix DNA-binding domain"/>
    <property type="match status" value="1"/>
</dbReference>
<evidence type="ECO:0000256" key="1">
    <source>
        <dbReference type="ARBA" id="ARBA00009437"/>
    </source>
</evidence>
<accession>A0ABP8VNP9</accession>
<dbReference type="PRINTS" id="PR00039">
    <property type="entry name" value="HTHLYSR"/>
</dbReference>
<evidence type="ECO:0000256" key="3">
    <source>
        <dbReference type="ARBA" id="ARBA00023125"/>
    </source>
</evidence>